<dbReference type="Proteomes" id="UP000219621">
    <property type="component" value="Unassembled WGS sequence"/>
</dbReference>
<protein>
    <submittedName>
        <fullName evidence="1">Uncharacterized protein</fullName>
    </submittedName>
</protein>
<dbReference type="AlphaFoldDB" id="A0A286GQ75"/>
<organism evidence="1 2">
    <name type="scientific">Caenispirillum bisanense</name>
    <dbReference type="NCBI Taxonomy" id="414052"/>
    <lineage>
        <taxon>Bacteria</taxon>
        <taxon>Pseudomonadati</taxon>
        <taxon>Pseudomonadota</taxon>
        <taxon>Alphaproteobacteria</taxon>
        <taxon>Rhodospirillales</taxon>
        <taxon>Novispirillaceae</taxon>
        <taxon>Caenispirillum</taxon>
    </lineage>
</organism>
<evidence type="ECO:0000313" key="1">
    <source>
        <dbReference type="EMBL" id="SOD97239.1"/>
    </source>
</evidence>
<dbReference type="EMBL" id="OCNJ01000006">
    <property type="protein sequence ID" value="SOD97239.1"/>
    <property type="molecule type" value="Genomic_DNA"/>
</dbReference>
<reference evidence="1 2" key="1">
    <citation type="submission" date="2017-09" db="EMBL/GenBank/DDBJ databases">
        <authorList>
            <person name="Ehlers B."/>
            <person name="Leendertz F.H."/>
        </authorList>
    </citation>
    <scope>NUCLEOTIDE SEQUENCE [LARGE SCALE GENOMIC DNA]</scope>
    <source>
        <strain evidence="1 2">USBA 140</strain>
    </source>
</reference>
<proteinExistence type="predicted"/>
<dbReference type="RefSeq" id="WP_097280091.1">
    <property type="nucleotide sequence ID" value="NZ_OCNJ01000006.1"/>
</dbReference>
<accession>A0A286GQ75</accession>
<keyword evidence="2" id="KW-1185">Reference proteome</keyword>
<evidence type="ECO:0000313" key="2">
    <source>
        <dbReference type="Proteomes" id="UP000219621"/>
    </source>
</evidence>
<gene>
    <name evidence="1" type="ORF">SAMN05421508_106347</name>
</gene>
<name>A0A286GQ75_9PROT</name>
<sequence length="76" mass="8560">MTDINETIKQRLARDPAFRDAMAREGIVDWDRDVEVDVAAEILGLTHELVAQHVPVENGLSKLRHVIAVREELTGE</sequence>